<dbReference type="Gene3D" id="4.10.1000.10">
    <property type="entry name" value="Zinc finger, CCCH-type"/>
    <property type="match status" value="1"/>
</dbReference>
<organism evidence="2 3">
    <name type="scientific">Prunus persica</name>
    <name type="common">Peach</name>
    <name type="synonym">Amygdalus persica</name>
    <dbReference type="NCBI Taxonomy" id="3760"/>
    <lineage>
        <taxon>Eukaryota</taxon>
        <taxon>Viridiplantae</taxon>
        <taxon>Streptophyta</taxon>
        <taxon>Embryophyta</taxon>
        <taxon>Tracheophyta</taxon>
        <taxon>Spermatophyta</taxon>
        <taxon>Magnoliopsida</taxon>
        <taxon>eudicotyledons</taxon>
        <taxon>Gunneridae</taxon>
        <taxon>Pentapetalae</taxon>
        <taxon>rosids</taxon>
        <taxon>fabids</taxon>
        <taxon>Rosales</taxon>
        <taxon>Rosaceae</taxon>
        <taxon>Amygdaloideae</taxon>
        <taxon>Amygdaleae</taxon>
        <taxon>Prunus</taxon>
    </lineage>
</organism>
<feature type="region of interest" description="Disordered" evidence="1">
    <location>
        <begin position="97"/>
        <end position="117"/>
    </location>
</feature>
<dbReference type="Proteomes" id="UP000006882">
    <property type="component" value="Chromosome G1"/>
</dbReference>
<dbReference type="InterPro" id="IPR045877">
    <property type="entry name" value="ZFP36-like"/>
</dbReference>
<protein>
    <submittedName>
        <fullName evidence="2">Uncharacterized protein</fullName>
    </submittedName>
</protein>
<dbReference type="GO" id="GO:0003729">
    <property type="term" value="F:mRNA binding"/>
    <property type="evidence" value="ECO:0007669"/>
    <property type="project" value="InterPro"/>
</dbReference>
<feature type="compositionally biased region" description="Low complexity" evidence="1">
    <location>
        <begin position="99"/>
        <end position="117"/>
    </location>
</feature>
<dbReference type="EMBL" id="CM007651">
    <property type="protein sequence ID" value="ONI35909.1"/>
    <property type="molecule type" value="Genomic_DNA"/>
</dbReference>
<sequence>MEGFHSNSKMAKLLKGNLENVDLNSPLFRYLCAQSQSQSPMDALKQRRRHLSPLSPLSPLENLMERSPPSIVYRTPVRGVQREEVLVMDGVLVTGGGRSSRSASDLSSSSSSSDSSGNILYKTDLCRSWEDSGSCRYTSKGQIAPGKEKPRPTRFPVKNKSETLMCKSYTGTRLCTPSPKSNFVHPVMAISVTEAASATTQAASSTAPKATMKTPTTTISFLDWSPQDDGIEVVLPYSSTGTPPSREDISSYITDVLCGPTTRRILPVFAEICPE</sequence>
<dbReference type="EMBL" id="CM007651">
    <property type="protein sequence ID" value="ONI35907.1"/>
    <property type="molecule type" value="Genomic_DNA"/>
</dbReference>
<dbReference type="Gramene" id="ONI35907">
    <property type="protein sequence ID" value="ONI35907"/>
    <property type="gene ID" value="PRUPE_1G559900"/>
</dbReference>
<keyword evidence="3" id="KW-1185">Reference proteome</keyword>
<dbReference type="EMBL" id="CM007651">
    <property type="protein sequence ID" value="ONI35908.1"/>
    <property type="molecule type" value="Genomic_DNA"/>
</dbReference>
<dbReference type="Gramene" id="ONI35908">
    <property type="protein sequence ID" value="ONI35908"/>
    <property type="gene ID" value="PRUPE_1G559900"/>
</dbReference>
<dbReference type="STRING" id="3760.A0A251RIY4"/>
<feature type="region of interest" description="Disordered" evidence="1">
    <location>
        <begin position="132"/>
        <end position="156"/>
    </location>
</feature>
<evidence type="ECO:0000256" key="1">
    <source>
        <dbReference type="SAM" id="MobiDB-lite"/>
    </source>
</evidence>
<gene>
    <name evidence="2" type="ORF">PRUPE_1G559900</name>
</gene>
<accession>A0A251RIY4</accession>
<reference evidence="2" key="2">
    <citation type="submission" date="2016-12" db="EMBL/GenBank/DDBJ databases">
        <title>WGS assembly of Prunus persica.</title>
        <authorList>
            <person name="Verde I."/>
            <person name="Jenkins J."/>
            <person name="Dondini L."/>
            <person name="Micali S."/>
            <person name="Pagliarani G."/>
            <person name="Vendramin E."/>
            <person name="Paris R."/>
            <person name="Aramini V."/>
            <person name="Gazza L."/>
            <person name="Rossini L."/>
            <person name="Bassi D."/>
            <person name="Troggio M."/>
            <person name="Shu S."/>
            <person name="Grimwood J.H."/>
            <person name="Tartarini S."/>
            <person name="Dettori M.T."/>
            <person name="Schmutz J."/>
        </authorList>
    </citation>
    <scope>NUCLEOTIDE SEQUENCE</scope>
</reference>
<dbReference type="Gramene" id="ONI35909">
    <property type="protein sequence ID" value="ONI35909"/>
    <property type="gene ID" value="PRUPE_1G559900"/>
</dbReference>
<evidence type="ECO:0000313" key="3">
    <source>
        <dbReference type="Proteomes" id="UP000006882"/>
    </source>
</evidence>
<feature type="region of interest" description="Disordered" evidence="1">
    <location>
        <begin position="39"/>
        <end position="62"/>
    </location>
</feature>
<dbReference type="PANTHER" id="PTHR12547:SF18">
    <property type="entry name" value="PROTEIN TIS11"/>
    <property type="match status" value="1"/>
</dbReference>
<dbReference type="OrthoDB" id="410307at2759"/>
<reference evidence="2 3" key="1">
    <citation type="journal article" date="2013" name="Nat. Genet.">
        <title>The high-quality draft genome of peach (Prunus persica) identifies unique patterns of genetic diversity, domestication and genome evolution.</title>
        <authorList>
            <consortium name="International Peach Genome Initiative"/>
            <person name="Verde I."/>
            <person name="Abbott A.G."/>
            <person name="Scalabrin S."/>
            <person name="Jung S."/>
            <person name="Shu S."/>
            <person name="Marroni F."/>
            <person name="Zhebentyayeva T."/>
            <person name="Dettori M.T."/>
            <person name="Grimwood J."/>
            <person name="Cattonaro F."/>
            <person name="Zuccolo A."/>
            <person name="Rossini L."/>
            <person name="Jenkins J."/>
            <person name="Vendramin E."/>
            <person name="Meisel L.A."/>
            <person name="Decroocq V."/>
            <person name="Sosinski B."/>
            <person name="Prochnik S."/>
            <person name="Mitros T."/>
            <person name="Policriti A."/>
            <person name="Cipriani G."/>
            <person name="Dondini L."/>
            <person name="Ficklin S."/>
            <person name="Goodstein D.M."/>
            <person name="Xuan P."/>
            <person name="Del Fabbro C."/>
            <person name="Aramini V."/>
            <person name="Copetti D."/>
            <person name="Gonzalez S."/>
            <person name="Horner D.S."/>
            <person name="Falchi R."/>
            <person name="Lucas S."/>
            <person name="Mica E."/>
            <person name="Maldonado J."/>
            <person name="Lazzari B."/>
            <person name="Bielenberg D."/>
            <person name="Pirona R."/>
            <person name="Miculan M."/>
            <person name="Barakat A."/>
            <person name="Testolin R."/>
            <person name="Stella A."/>
            <person name="Tartarini S."/>
            <person name="Tonutti P."/>
            <person name="Arus P."/>
            <person name="Orellana A."/>
            <person name="Wells C."/>
            <person name="Main D."/>
            <person name="Vizzotto G."/>
            <person name="Silva H."/>
            <person name="Salamini F."/>
            <person name="Schmutz J."/>
            <person name="Morgante M."/>
            <person name="Rokhsar D.S."/>
        </authorList>
    </citation>
    <scope>NUCLEOTIDE SEQUENCE [LARGE SCALE GENOMIC DNA]</scope>
    <source>
        <strain evidence="3">cv. Nemared</strain>
    </source>
</reference>
<dbReference type="PANTHER" id="PTHR12547">
    <property type="entry name" value="CCCH ZINC FINGER/TIS11-RELATED"/>
    <property type="match status" value="1"/>
</dbReference>
<name>A0A251RIY4_PRUPE</name>
<dbReference type="AlphaFoldDB" id="A0A251RIY4"/>
<proteinExistence type="predicted"/>
<dbReference type="eggNOG" id="ENOG502S52B">
    <property type="taxonomic scope" value="Eukaryota"/>
</dbReference>
<evidence type="ECO:0000313" key="2">
    <source>
        <dbReference type="EMBL" id="ONI35907.1"/>
    </source>
</evidence>